<evidence type="ECO:0000256" key="3">
    <source>
        <dbReference type="ARBA" id="ARBA00022691"/>
    </source>
</evidence>
<organism evidence="16 17">
    <name type="scientific">Luteolibacter yonseiensis</name>
    <dbReference type="NCBI Taxonomy" id="1144680"/>
    <lineage>
        <taxon>Bacteria</taxon>
        <taxon>Pseudomonadati</taxon>
        <taxon>Verrucomicrobiota</taxon>
        <taxon>Verrucomicrobiia</taxon>
        <taxon>Verrucomicrobiales</taxon>
        <taxon>Verrucomicrobiaceae</taxon>
        <taxon>Luteolibacter</taxon>
    </lineage>
</organism>
<keyword evidence="11 15" id="KW-0670">Pyruvate</keyword>
<keyword evidence="4 15" id="KW-0210">Decarboxylase</keyword>
<dbReference type="InterPro" id="IPR042284">
    <property type="entry name" value="AdoMetDC_N"/>
</dbReference>
<feature type="active site" description="Proton donor; for catalytic activity" evidence="15">
    <location>
        <position position="93"/>
    </location>
</feature>
<evidence type="ECO:0000256" key="2">
    <source>
        <dbReference type="ARBA" id="ARBA00011601"/>
    </source>
</evidence>
<keyword evidence="9 15" id="KW-0456">Lyase</keyword>
<dbReference type="InterPro" id="IPR016067">
    <property type="entry name" value="S-AdoMet_deCO2ase_core"/>
</dbReference>
<dbReference type="Gene3D" id="3.30.160.750">
    <property type="match status" value="1"/>
</dbReference>
<dbReference type="InterPro" id="IPR017716">
    <property type="entry name" value="S-AdoMet_deCOase_pro-enz"/>
</dbReference>
<feature type="modified residue" description="Pyruvic acid (Ser); by autocatalysis" evidence="15">
    <location>
        <position position="73"/>
    </location>
</feature>
<sequence length="131" mass="13843">MDTRLAEPGPTPPAGRHVLAELTGCPPEVLNDVRALETCFRDCAEKGGATLVSSHFHHFTPQGVSGVVVIAESHLTVHTWPEHGYAAVDVFTCGRPEIAEAVMSLLIASLSAGTVNRTSFHRGPHAVPTAV</sequence>
<evidence type="ECO:0000256" key="14">
    <source>
        <dbReference type="ARBA" id="ARBA00061583"/>
    </source>
</evidence>
<comment type="PTM">
    <text evidence="15">Is synthesized initially as an inactive proenzyme. Formation of the active enzyme involves a self-maturation process in which the active site pyruvoyl group is generated from an internal serine residue via an autocatalytic post-translational modification. Two non-identical subunits are generated from the proenzyme in this reaction, and the pyruvate is formed at the N-terminus of the alpha chain, which is derived from the carboxyl end of the proenzyme. The post-translation cleavage follows an unusual pathway, termed non-hydrolytic serinolysis, in which the side chain hydroxyl group of the serine supplies its oxygen atom to form the C-terminus of the beta chain, while the remainder of the serine residue undergoes an oxidative deamination to produce ammonia and the pyruvoyl group blocking the N-terminus of the alpha chain.</text>
</comment>
<dbReference type="InterPro" id="IPR003826">
    <property type="entry name" value="AdoMetDC_fam_prok"/>
</dbReference>
<comment type="pathway">
    <text evidence="1 15">Amine and polyamine biosynthesis; S-adenosylmethioninamine biosynthesis; S-adenosylmethioninamine from S-adenosyl-L-methionine: step 1/1.</text>
</comment>
<dbReference type="InterPro" id="IPR042286">
    <property type="entry name" value="AdoMetDC_C"/>
</dbReference>
<evidence type="ECO:0000256" key="1">
    <source>
        <dbReference type="ARBA" id="ARBA00004911"/>
    </source>
</evidence>
<comment type="catalytic activity">
    <reaction evidence="12 15">
        <text>S-adenosyl-L-methionine + H(+) = S-adenosyl 3-(methylsulfanyl)propylamine + CO2</text>
        <dbReference type="Rhea" id="RHEA:15981"/>
        <dbReference type="ChEBI" id="CHEBI:15378"/>
        <dbReference type="ChEBI" id="CHEBI:16526"/>
        <dbReference type="ChEBI" id="CHEBI:57443"/>
        <dbReference type="ChEBI" id="CHEBI:59789"/>
        <dbReference type="EC" id="4.1.1.50"/>
    </reaction>
</comment>
<evidence type="ECO:0000256" key="12">
    <source>
        <dbReference type="ARBA" id="ARBA00048112"/>
    </source>
</evidence>
<keyword evidence="8 15" id="KW-0865">Zymogen</keyword>
<feature type="active site" description="Proton acceptor; for processing activity" evidence="15">
    <location>
        <position position="78"/>
    </location>
</feature>
<evidence type="ECO:0000256" key="13">
    <source>
        <dbReference type="ARBA" id="ARBA00056215"/>
    </source>
</evidence>
<reference evidence="16" key="1">
    <citation type="submission" date="2021-01" db="EMBL/GenBank/DDBJ databases">
        <title>Modified the classification status of verrucomicrobia.</title>
        <authorList>
            <person name="Feng X."/>
        </authorList>
    </citation>
    <scope>NUCLEOTIDE SEQUENCE</scope>
    <source>
        <strain evidence="16">JCM 18052</strain>
    </source>
</reference>
<keyword evidence="17" id="KW-1185">Reference proteome</keyword>
<comment type="similarity">
    <text evidence="14 15">Belongs to the prokaryotic AdoMetDC family. Type 1 subfamily.</text>
</comment>
<dbReference type="Gene3D" id="3.30.360.110">
    <property type="entry name" value="S-adenosylmethionine decarboxylase domain"/>
    <property type="match status" value="1"/>
</dbReference>
<comment type="subunit">
    <text evidence="2 15">Heterotetramer of two alpha and two beta chains arranged as a dimer of alpha/beta heterodimers.</text>
</comment>
<dbReference type="FunFam" id="3.30.360.110:FF:000001">
    <property type="entry name" value="S-adenosylmethionine decarboxylase proenzyme"/>
    <property type="match status" value="1"/>
</dbReference>
<gene>
    <name evidence="16" type="primary">speD</name>
    <name evidence="15" type="synonym">speH</name>
    <name evidence="16" type="ORF">JIN84_18875</name>
</gene>
<name>A0A934R9J3_9BACT</name>
<evidence type="ECO:0000256" key="7">
    <source>
        <dbReference type="ARBA" id="ARBA00023115"/>
    </source>
</evidence>
<dbReference type="Pfam" id="PF02675">
    <property type="entry name" value="AdoMet_dc"/>
    <property type="match status" value="1"/>
</dbReference>
<comment type="cofactor">
    <cofactor evidence="15">
        <name>pyruvate</name>
        <dbReference type="ChEBI" id="CHEBI:15361"/>
    </cofactor>
    <text evidence="15">Binds 1 pyruvoyl group covalently per subunit.</text>
</comment>
<accession>A0A934R9J3</accession>
<feature type="chain" id="PRO_5038196911" description="S-adenosylmethionine decarboxylase alpha chain" evidence="15">
    <location>
        <begin position="73"/>
        <end position="131"/>
    </location>
</feature>
<evidence type="ECO:0000256" key="11">
    <source>
        <dbReference type="ARBA" id="ARBA00023317"/>
    </source>
</evidence>
<dbReference type="GO" id="GO:0008295">
    <property type="term" value="P:spermidine biosynthetic process"/>
    <property type="evidence" value="ECO:0007669"/>
    <property type="project" value="UniProtKB-UniRule"/>
</dbReference>
<evidence type="ECO:0000313" key="17">
    <source>
        <dbReference type="Proteomes" id="UP000600139"/>
    </source>
</evidence>
<dbReference type="Proteomes" id="UP000600139">
    <property type="component" value="Unassembled WGS sequence"/>
</dbReference>
<comment type="function">
    <text evidence="13 15">Catalyzes the decarboxylation of S-adenosylmethionine to S-adenosylmethioninamine (dcAdoMet), the propylamine donor required for the synthesis of the polyamines spermine and spermidine from the diamine putrescine.</text>
</comment>
<dbReference type="HAMAP" id="MF_00464">
    <property type="entry name" value="AdoMetDC_1"/>
    <property type="match status" value="1"/>
</dbReference>
<proteinExistence type="inferred from homology"/>
<feature type="chain" id="PRO_5038196910" description="S-adenosylmethionine decarboxylase beta chain" evidence="15">
    <location>
        <begin position="1"/>
        <end position="72"/>
    </location>
</feature>
<comment type="caution">
    <text evidence="16">The sequence shown here is derived from an EMBL/GenBank/DDBJ whole genome shotgun (WGS) entry which is preliminary data.</text>
</comment>
<dbReference type="GO" id="GO:0005829">
    <property type="term" value="C:cytosol"/>
    <property type="evidence" value="ECO:0007669"/>
    <property type="project" value="TreeGrafter"/>
</dbReference>
<keyword evidence="3 15" id="KW-0949">S-adenosyl-L-methionine</keyword>
<dbReference type="EC" id="4.1.1.50" evidence="15"/>
<dbReference type="GO" id="GO:0004014">
    <property type="term" value="F:adenosylmethionine decarboxylase activity"/>
    <property type="evidence" value="ECO:0007669"/>
    <property type="project" value="UniProtKB-UniRule"/>
</dbReference>
<feature type="active site" description="Schiff-base intermediate with substrate; via pyruvic acid" evidence="15">
    <location>
        <position position="73"/>
    </location>
</feature>
<evidence type="ECO:0000256" key="10">
    <source>
        <dbReference type="ARBA" id="ARBA00023270"/>
    </source>
</evidence>
<dbReference type="SUPFAM" id="SSF56276">
    <property type="entry name" value="S-adenosylmethionine decarboxylase"/>
    <property type="match status" value="1"/>
</dbReference>
<evidence type="ECO:0000256" key="9">
    <source>
        <dbReference type="ARBA" id="ARBA00023239"/>
    </source>
</evidence>
<dbReference type="PANTHER" id="PTHR33866">
    <property type="entry name" value="S-ADENOSYLMETHIONINE DECARBOXYLASE PROENZYME"/>
    <property type="match status" value="1"/>
</dbReference>
<dbReference type="EMBL" id="JAENIK010000012">
    <property type="protein sequence ID" value="MBK1817690.1"/>
    <property type="molecule type" value="Genomic_DNA"/>
</dbReference>
<keyword evidence="5 15" id="KW-0068">Autocatalytic cleavage</keyword>
<evidence type="ECO:0000256" key="6">
    <source>
        <dbReference type="ARBA" id="ARBA00023066"/>
    </source>
</evidence>
<dbReference type="NCBIfam" id="TIGR03330">
    <property type="entry name" value="SAM_DCase_Bsu"/>
    <property type="match status" value="1"/>
</dbReference>
<evidence type="ECO:0000313" key="16">
    <source>
        <dbReference type="EMBL" id="MBK1817690.1"/>
    </source>
</evidence>
<protein>
    <recommendedName>
        <fullName evidence="15">S-adenosylmethionine decarboxylase proenzyme</fullName>
        <shortName evidence="15">AdoMetDC</shortName>
        <shortName evidence="15">SAMDC</shortName>
        <ecNumber evidence="15">4.1.1.50</ecNumber>
    </recommendedName>
    <component>
        <recommendedName>
            <fullName evidence="15">S-adenosylmethionine decarboxylase beta chain</fullName>
        </recommendedName>
    </component>
    <component>
        <recommendedName>
            <fullName evidence="15">S-adenosylmethionine decarboxylase alpha chain</fullName>
        </recommendedName>
    </component>
</protein>
<keyword evidence="6 15" id="KW-0745">Spermidine biosynthesis</keyword>
<evidence type="ECO:0000256" key="5">
    <source>
        <dbReference type="ARBA" id="ARBA00022813"/>
    </source>
</evidence>
<dbReference type="AlphaFoldDB" id="A0A934R9J3"/>
<keyword evidence="7 15" id="KW-0620">Polyamine biosynthesis</keyword>
<evidence type="ECO:0000256" key="8">
    <source>
        <dbReference type="ARBA" id="ARBA00023145"/>
    </source>
</evidence>
<dbReference type="PANTHER" id="PTHR33866:SF2">
    <property type="entry name" value="S-ADENOSYLMETHIONINE DECARBOXYLASE PROENZYME"/>
    <property type="match status" value="1"/>
</dbReference>
<feature type="site" description="Cleavage (non-hydrolytic); by autolysis" evidence="15">
    <location>
        <begin position="72"/>
        <end position="73"/>
    </location>
</feature>
<keyword evidence="10 15" id="KW-0704">Schiff base</keyword>
<evidence type="ECO:0000256" key="4">
    <source>
        <dbReference type="ARBA" id="ARBA00022793"/>
    </source>
</evidence>
<evidence type="ECO:0000256" key="15">
    <source>
        <dbReference type="HAMAP-Rule" id="MF_00464"/>
    </source>
</evidence>
<dbReference type="RefSeq" id="WP_200352625.1">
    <property type="nucleotide sequence ID" value="NZ_BAABHZ010000001.1"/>
</dbReference>